<dbReference type="Proteomes" id="UP000316726">
    <property type="component" value="Chromosome 2"/>
</dbReference>
<feature type="region of interest" description="Disordered" evidence="1">
    <location>
        <begin position="1"/>
        <end position="26"/>
    </location>
</feature>
<dbReference type="EMBL" id="CP031035">
    <property type="protein sequence ID" value="QDZ18690.1"/>
    <property type="molecule type" value="Genomic_DNA"/>
</dbReference>
<feature type="compositionally biased region" description="Polar residues" evidence="1">
    <location>
        <begin position="106"/>
        <end position="120"/>
    </location>
</feature>
<accession>A0A5B8MH56</accession>
<feature type="compositionally biased region" description="Low complexity" evidence="1">
    <location>
        <begin position="371"/>
        <end position="386"/>
    </location>
</feature>
<feature type="compositionally biased region" description="Polar residues" evidence="1">
    <location>
        <begin position="403"/>
        <end position="426"/>
    </location>
</feature>
<gene>
    <name evidence="2" type="ORF">A3770_02p12080</name>
</gene>
<evidence type="ECO:0000313" key="3">
    <source>
        <dbReference type="Proteomes" id="UP000316726"/>
    </source>
</evidence>
<feature type="region of interest" description="Disordered" evidence="1">
    <location>
        <begin position="348"/>
        <end position="487"/>
    </location>
</feature>
<feature type="compositionally biased region" description="Basic and acidic residues" evidence="1">
    <location>
        <begin position="93"/>
        <end position="105"/>
    </location>
</feature>
<feature type="region of interest" description="Disordered" evidence="1">
    <location>
        <begin position="138"/>
        <end position="238"/>
    </location>
</feature>
<evidence type="ECO:0000313" key="2">
    <source>
        <dbReference type="EMBL" id="QDZ18690.1"/>
    </source>
</evidence>
<keyword evidence="3" id="KW-1185">Reference proteome</keyword>
<proteinExistence type="predicted"/>
<dbReference type="OrthoDB" id="550934at2759"/>
<name>A0A5B8MH56_9CHLO</name>
<feature type="compositionally biased region" description="Basic and acidic residues" evidence="1">
    <location>
        <begin position="466"/>
        <end position="487"/>
    </location>
</feature>
<dbReference type="AlphaFoldDB" id="A0A5B8MH56"/>
<organism evidence="2 3">
    <name type="scientific">Chloropicon primus</name>
    <dbReference type="NCBI Taxonomy" id="1764295"/>
    <lineage>
        <taxon>Eukaryota</taxon>
        <taxon>Viridiplantae</taxon>
        <taxon>Chlorophyta</taxon>
        <taxon>Chloropicophyceae</taxon>
        <taxon>Chloropicales</taxon>
        <taxon>Chloropicaceae</taxon>
        <taxon>Chloropicon</taxon>
    </lineage>
</organism>
<sequence>MGGKDETPPFKAPNYFSENSQCDGSEKKLSFSAAWTSHRTAWKEKRRKEFQAPLTSVPKEKAKVEEKRYALESIDNINVLLTRFRSAMGELGLPERPEAARERTPSSEVASSPERQSNLCKETLSTLEELGSALEAVEEKAVALDTPKPEPAMDDEVSRETLEAAGEGVHEKTEVHLEQPGTLTRNQKERLKELRRKQQQNAQQQAEPENKVEEEEGMLASSGRQAEKEEEEGCNGTESFPAMDVAMWIERRRRYHLRKQRFKRWKEATELAKESKSLSRASTPDPEIFMLRNQLEALMVDKTTLKEANAQLVRQNDNLHEIVSYISAANSPFLIQQRNGQLQVQVCSSKEGPQRGRSWSGVASPRARIDPGSPGTPGTPKTPRTPAKLAISTPGTASEFYTPLQTPYRSPSQASTTTKHTKNQTAEKFYKAMTQTASTGKSRRALRFPVEDNPPQQQQQQQQQNHQEDLPLKGKKAIDFYRRSQFG</sequence>
<feature type="region of interest" description="Disordered" evidence="1">
    <location>
        <begin position="92"/>
        <end position="120"/>
    </location>
</feature>
<evidence type="ECO:0000256" key="1">
    <source>
        <dbReference type="SAM" id="MobiDB-lite"/>
    </source>
</evidence>
<reference evidence="2 3" key="1">
    <citation type="submission" date="2018-07" db="EMBL/GenBank/DDBJ databases">
        <title>The complete nuclear genome of the prasinophyte Chloropicon primus (CCMP1205).</title>
        <authorList>
            <person name="Pombert J.-F."/>
            <person name="Otis C."/>
            <person name="Turmel M."/>
            <person name="Lemieux C."/>
        </authorList>
    </citation>
    <scope>NUCLEOTIDE SEQUENCE [LARGE SCALE GENOMIC DNA]</scope>
    <source>
        <strain evidence="2 3">CCMP1205</strain>
    </source>
</reference>
<protein>
    <submittedName>
        <fullName evidence="2">Uncharacterized protein</fullName>
    </submittedName>
</protein>
<feature type="compositionally biased region" description="Basic and acidic residues" evidence="1">
    <location>
        <begin position="156"/>
        <end position="177"/>
    </location>
</feature>